<dbReference type="EMBL" id="QICL01000009">
    <property type="protein sequence ID" value="PXV64699.1"/>
    <property type="molecule type" value="Genomic_DNA"/>
</dbReference>
<organism evidence="1 2">
    <name type="scientific">Dysgonomonas alginatilytica</name>
    <dbReference type="NCBI Taxonomy" id="1605892"/>
    <lineage>
        <taxon>Bacteria</taxon>
        <taxon>Pseudomonadati</taxon>
        <taxon>Bacteroidota</taxon>
        <taxon>Bacteroidia</taxon>
        <taxon>Bacteroidales</taxon>
        <taxon>Dysgonomonadaceae</taxon>
        <taxon>Dysgonomonas</taxon>
    </lineage>
</organism>
<sequence>MKKLLVYILFVVISGFSLVRAQELNMKVTVNSNQIQTTDKSVFTKIEEVLNQLVNDRKWTDATFASNELIEGSILITLSEIPQENSYKGEIQIIANRPVYNATYNTPIFNFRDTEFEFSYLLGENLEYIESNVNNNLVAVIAYYTYIVLGLDFDSFALQGGKPYFEKAMEIVNAAQSLNAKGWAPFGGDRNRYAIALALTEESSSVFHSMWYNFHRKGLDEMAANPSRGRAGVIATVPDLQTIYKARPASAILSFYGDTKLDELINIYSEATTEEKAEAYKILQSIFPTKRYILDKIKK</sequence>
<evidence type="ECO:0000313" key="2">
    <source>
        <dbReference type="Proteomes" id="UP000247973"/>
    </source>
</evidence>
<dbReference type="OrthoDB" id="9773381at2"/>
<gene>
    <name evidence="1" type="ORF">CLV62_10925</name>
</gene>
<proteinExistence type="predicted"/>
<dbReference type="AlphaFoldDB" id="A0A2V3PNZ2"/>
<evidence type="ECO:0000313" key="1">
    <source>
        <dbReference type="EMBL" id="PXV64699.1"/>
    </source>
</evidence>
<dbReference type="InterPro" id="IPR032274">
    <property type="entry name" value="DUF4835"/>
</dbReference>
<keyword evidence="2" id="KW-1185">Reference proteome</keyword>
<name>A0A2V3PNZ2_9BACT</name>
<reference evidence="1 2" key="1">
    <citation type="submission" date="2018-03" db="EMBL/GenBank/DDBJ databases">
        <title>Genomic Encyclopedia of Archaeal and Bacterial Type Strains, Phase II (KMG-II): from individual species to whole genera.</title>
        <authorList>
            <person name="Goeker M."/>
        </authorList>
    </citation>
    <scope>NUCLEOTIDE SEQUENCE [LARGE SCALE GENOMIC DNA]</scope>
    <source>
        <strain evidence="1 2">DSM 100214</strain>
    </source>
</reference>
<accession>A0A2V3PNZ2</accession>
<dbReference type="Pfam" id="PF16119">
    <property type="entry name" value="DUF4835"/>
    <property type="match status" value="1"/>
</dbReference>
<dbReference type="RefSeq" id="WP_110310419.1">
    <property type="nucleotide sequence ID" value="NZ_QICL01000009.1"/>
</dbReference>
<comment type="caution">
    <text evidence="1">The sequence shown here is derived from an EMBL/GenBank/DDBJ whole genome shotgun (WGS) entry which is preliminary data.</text>
</comment>
<protein>
    <submittedName>
        <fullName evidence="1">Uncharacterized protein DUF4835</fullName>
    </submittedName>
</protein>
<dbReference type="Proteomes" id="UP000247973">
    <property type="component" value="Unassembled WGS sequence"/>
</dbReference>